<dbReference type="EMBL" id="JACJQY010000047">
    <property type="protein sequence ID" value="MBD2319318.1"/>
    <property type="molecule type" value="Genomic_DNA"/>
</dbReference>
<proteinExistence type="predicted"/>
<dbReference type="RefSeq" id="WP_339383130.1">
    <property type="nucleotide sequence ID" value="NZ_CAWPQU010000042.1"/>
</dbReference>
<protein>
    <submittedName>
        <fullName evidence="1">Uncharacterized protein</fullName>
    </submittedName>
</protein>
<name>A0ABR8CG80_9CYAN</name>
<reference evidence="1 2" key="1">
    <citation type="journal article" date="2020" name="ISME J.">
        <title>Comparative genomics reveals insights into cyanobacterial evolution and habitat adaptation.</title>
        <authorList>
            <person name="Chen M.Y."/>
            <person name="Teng W.K."/>
            <person name="Zhao L."/>
            <person name="Hu C.X."/>
            <person name="Zhou Y.K."/>
            <person name="Han B.P."/>
            <person name="Song L.R."/>
            <person name="Shu W.S."/>
        </authorList>
    </citation>
    <scope>NUCLEOTIDE SEQUENCE [LARGE SCALE GENOMIC DNA]</scope>
    <source>
        <strain evidence="1 2">FACHB-1050</strain>
    </source>
</reference>
<comment type="caution">
    <text evidence="1">The sequence shown here is derived from an EMBL/GenBank/DDBJ whole genome shotgun (WGS) entry which is preliminary data.</text>
</comment>
<keyword evidence="2" id="KW-1185">Reference proteome</keyword>
<accession>A0ABR8CG80</accession>
<dbReference type="Proteomes" id="UP000618445">
    <property type="component" value="Unassembled WGS sequence"/>
</dbReference>
<sequence length="63" mass="6936">MLIDGDFVLITEYYMAIANQIVEAYSGKIRLTFEVAIALHSSVTLKAKTYFRVDYAAIEGSGG</sequence>
<evidence type="ECO:0000313" key="1">
    <source>
        <dbReference type="EMBL" id="MBD2319318.1"/>
    </source>
</evidence>
<gene>
    <name evidence="1" type="ORF">H6G05_21035</name>
</gene>
<evidence type="ECO:0000313" key="2">
    <source>
        <dbReference type="Proteomes" id="UP000618445"/>
    </source>
</evidence>
<organism evidence="1 2">
    <name type="scientific">Phormidium tenue FACHB-1050</name>
    <dbReference type="NCBI Taxonomy" id="2692857"/>
    <lineage>
        <taxon>Bacteria</taxon>
        <taxon>Bacillati</taxon>
        <taxon>Cyanobacteriota</taxon>
        <taxon>Cyanophyceae</taxon>
        <taxon>Oscillatoriophycideae</taxon>
        <taxon>Oscillatoriales</taxon>
        <taxon>Oscillatoriaceae</taxon>
        <taxon>Phormidium</taxon>
    </lineage>
</organism>